<evidence type="ECO:0000259" key="4">
    <source>
        <dbReference type="Pfam" id="PF10502"/>
    </source>
</evidence>
<dbReference type="GO" id="GO:0004252">
    <property type="term" value="F:serine-type endopeptidase activity"/>
    <property type="evidence" value="ECO:0007669"/>
    <property type="project" value="InterPro"/>
</dbReference>
<reference evidence="5 6" key="1">
    <citation type="submission" date="2020-12" db="EMBL/GenBank/DDBJ databases">
        <title>Sulforoseuscoccus oceanibium gen. nov., sp. nov., a representative of the phylum Verrucomicrobia with special cytoplasmic membrane, and proposal of Sulforoseuscoccusaceae fam. nov.</title>
        <authorList>
            <person name="Xi F."/>
        </authorList>
    </citation>
    <scope>NUCLEOTIDE SEQUENCE [LARGE SCALE GENOMIC DNA]</scope>
    <source>
        <strain evidence="5 6">T37</strain>
    </source>
</reference>
<proteinExistence type="inferred from homology"/>
<evidence type="ECO:0000313" key="5">
    <source>
        <dbReference type="EMBL" id="QQL44139.1"/>
    </source>
</evidence>
<dbReference type="AlphaFoldDB" id="A0A6B3L806"/>
<dbReference type="InterPro" id="IPR000223">
    <property type="entry name" value="Pept_S26A_signal_pept_1"/>
</dbReference>
<feature type="transmembrane region" description="Helical" evidence="3">
    <location>
        <begin position="84"/>
        <end position="101"/>
    </location>
</feature>
<evidence type="ECO:0000256" key="3">
    <source>
        <dbReference type="RuleBase" id="RU362042"/>
    </source>
</evidence>
<dbReference type="NCBIfam" id="TIGR02227">
    <property type="entry name" value="sigpep_I_bact"/>
    <property type="match status" value="1"/>
</dbReference>
<organism evidence="5 6">
    <name type="scientific">Sulfuriroseicoccus oceanibius</name>
    <dbReference type="NCBI Taxonomy" id="2707525"/>
    <lineage>
        <taxon>Bacteria</taxon>
        <taxon>Pseudomonadati</taxon>
        <taxon>Verrucomicrobiota</taxon>
        <taxon>Verrucomicrobiia</taxon>
        <taxon>Verrucomicrobiales</taxon>
        <taxon>Verrucomicrobiaceae</taxon>
        <taxon>Sulfuriroseicoccus</taxon>
    </lineage>
</organism>
<comment type="similarity">
    <text evidence="1 3">Belongs to the peptidase S26 family.</text>
</comment>
<dbReference type="PANTHER" id="PTHR43390:SF1">
    <property type="entry name" value="CHLOROPLAST PROCESSING PEPTIDASE"/>
    <property type="match status" value="1"/>
</dbReference>
<evidence type="ECO:0000313" key="6">
    <source>
        <dbReference type="Proteomes" id="UP000475117"/>
    </source>
</evidence>
<dbReference type="Gene3D" id="2.10.109.10">
    <property type="entry name" value="Umud Fragment, subunit A"/>
    <property type="match status" value="1"/>
</dbReference>
<dbReference type="GO" id="GO:0009003">
    <property type="term" value="F:signal peptidase activity"/>
    <property type="evidence" value="ECO:0007669"/>
    <property type="project" value="UniProtKB-EC"/>
</dbReference>
<keyword evidence="3" id="KW-0472">Membrane</keyword>
<keyword evidence="3" id="KW-1133">Transmembrane helix</keyword>
<evidence type="ECO:0000256" key="2">
    <source>
        <dbReference type="ARBA" id="ARBA00019232"/>
    </source>
</evidence>
<keyword evidence="3 5" id="KW-0378">Hydrolase</keyword>
<dbReference type="GO" id="GO:0016020">
    <property type="term" value="C:membrane"/>
    <property type="evidence" value="ECO:0007669"/>
    <property type="project" value="UniProtKB-SubCell"/>
</dbReference>
<keyword evidence="3" id="KW-0812">Transmembrane</keyword>
<dbReference type="CDD" id="cd06530">
    <property type="entry name" value="S26_SPase_I"/>
    <property type="match status" value="1"/>
</dbReference>
<keyword evidence="6" id="KW-1185">Reference proteome</keyword>
<dbReference type="PRINTS" id="PR00727">
    <property type="entry name" value="LEADERPTASE"/>
</dbReference>
<evidence type="ECO:0000256" key="1">
    <source>
        <dbReference type="ARBA" id="ARBA00009370"/>
    </source>
</evidence>
<protein>
    <recommendedName>
        <fullName evidence="2 3">Signal peptidase I</fullName>
        <ecNumber evidence="3">3.4.21.89</ecNumber>
    </recommendedName>
</protein>
<dbReference type="EMBL" id="CP066776">
    <property type="protein sequence ID" value="QQL44139.1"/>
    <property type="molecule type" value="Genomic_DNA"/>
</dbReference>
<dbReference type="EC" id="3.4.21.89" evidence="3"/>
<comment type="subcellular location">
    <subcellularLocation>
        <location evidence="3">Membrane</location>
        <topology evidence="3">Single-pass type II membrane protein</topology>
    </subcellularLocation>
</comment>
<comment type="catalytic activity">
    <reaction evidence="3">
        <text>Cleavage of hydrophobic, N-terminal signal or leader sequences from secreted and periplasmic proteins.</text>
        <dbReference type="EC" id="3.4.21.89"/>
    </reaction>
</comment>
<dbReference type="PANTHER" id="PTHR43390">
    <property type="entry name" value="SIGNAL PEPTIDASE I"/>
    <property type="match status" value="1"/>
</dbReference>
<dbReference type="GO" id="GO:0006465">
    <property type="term" value="P:signal peptide processing"/>
    <property type="evidence" value="ECO:0007669"/>
    <property type="project" value="InterPro"/>
</dbReference>
<sequence>MLKTKTQKEAELTIKGLRKFIHYKRDLLKPEQIDQLEQLEADLKAARRERDDDKARELMKEVEQVSDKLTPPTERRSGFLYENVEMLFVVIAIMVGIRAYIAQPFKIPTNSMYPTLNGMIAKSVDDPAEVPNFATRTWERLWNGRNYVEIKAPFDSVMMVSDKTSLPLISLASLHFVNPVTKQEEKMTVNTSAGAILSDPGFGLAPRVFKVEGPNGKPAHAVQVREGEVIARGYSQAGDQLLVDKISYHFRKPKRGEVFVFTTKRIPELQSSDPKVDMQHYIKRLVAVPGDQFEVTDDNILEINGKPAEEEGIARVNGAEGEYKGYVKYSPHEGRPYPHYRGKVPNKAFVAMGDNSNNSLDSRAWGYVPEMNLVGPAFAVYFPFGNHFGGVK</sequence>
<accession>A0A6B3L806</accession>
<dbReference type="Proteomes" id="UP000475117">
    <property type="component" value="Chromosome"/>
</dbReference>
<dbReference type="KEGG" id="soa:G3M56_009550"/>
<name>A0A6B3L806_9BACT</name>
<dbReference type="InterPro" id="IPR036286">
    <property type="entry name" value="LexA/Signal_pep-like_sf"/>
</dbReference>
<dbReference type="SUPFAM" id="SSF51306">
    <property type="entry name" value="LexA/Signal peptidase"/>
    <property type="match status" value="1"/>
</dbReference>
<keyword evidence="3" id="KW-0645">Protease</keyword>
<feature type="domain" description="Peptidase S26" evidence="4">
    <location>
        <begin position="236"/>
        <end position="382"/>
    </location>
</feature>
<dbReference type="Pfam" id="PF10502">
    <property type="entry name" value="Peptidase_S26"/>
    <property type="match status" value="1"/>
</dbReference>
<dbReference type="RefSeq" id="WP_164362522.1">
    <property type="nucleotide sequence ID" value="NZ_CP066776.1"/>
</dbReference>
<dbReference type="InterPro" id="IPR019533">
    <property type="entry name" value="Peptidase_S26"/>
</dbReference>
<gene>
    <name evidence="5" type="primary">lepB</name>
    <name evidence="5" type="ORF">G3M56_009550</name>
</gene>